<name>A0ABY7TM95_9SPHN</name>
<dbReference type="Pfam" id="PF00903">
    <property type="entry name" value="Glyoxalase"/>
    <property type="match status" value="1"/>
</dbReference>
<proteinExistence type="predicted"/>
<accession>A0ABY7TM95</accession>
<dbReference type="EMBL" id="CP117411">
    <property type="protein sequence ID" value="WCT73364.1"/>
    <property type="molecule type" value="Genomic_DNA"/>
</dbReference>
<dbReference type="InterPro" id="IPR029068">
    <property type="entry name" value="Glyas_Bleomycin-R_OHBP_Dase"/>
</dbReference>
<dbReference type="InterPro" id="IPR037523">
    <property type="entry name" value="VOC_core"/>
</dbReference>
<sequence length="144" mass="15700">MMIFVNLPVADLDRAIAFYTAVGATQNAQYSDPTAAMMRFSDTIAVMLLTHERFLGFNPKKAIVDAKVSSEVMLCITAASRADVDDRVARAGAAGGRIDVNEPDEYDFMYGRSFEDPDGHLWGVNWIDMAATAAMQGQPETVEA</sequence>
<keyword evidence="3" id="KW-1185">Reference proteome</keyword>
<gene>
    <name evidence="2" type="ORF">PQ455_17415</name>
</gene>
<organism evidence="2 3">
    <name type="scientific">Sphingomonas naphthae</name>
    <dbReference type="NCBI Taxonomy" id="1813468"/>
    <lineage>
        <taxon>Bacteria</taxon>
        <taxon>Pseudomonadati</taxon>
        <taxon>Pseudomonadota</taxon>
        <taxon>Alphaproteobacteria</taxon>
        <taxon>Sphingomonadales</taxon>
        <taxon>Sphingomonadaceae</taxon>
        <taxon>Sphingomonas</taxon>
    </lineage>
</organism>
<dbReference type="PANTHER" id="PTHR36503">
    <property type="entry name" value="BLR2520 PROTEIN"/>
    <property type="match status" value="1"/>
</dbReference>
<evidence type="ECO:0000313" key="3">
    <source>
        <dbReference type="Proteomes" id="UP001220395"/>
    </source>
</evidence>
<evidence type="ECO:0000313" key="2">
    <source>
        <dbReference type="EMBL" id="WCT73364.1"/>
    </source>
</evidence>
<dbReference type="PROSITE" id="PS51819">
    <property type="entry name" value="VOC"/>
    <property type="match status" value="1"/>
</dbReference>
<dbReference type="SUPFAM" id="SSF54593">
    <property type="entry name" value="Glyoxalase/Bleomycin resistance protein/Dihydroxybiphenyl dioxygenase"/>
    <property type="match status" value="1"/>
</dbReference>
<dbReference type="Gene3D" id="3.10.180.10">
    <property type="entry name" value="2,3-Dihydroxybiphenyl 1,2-Dioxygenase, domain 1"/>
    <property type="match status" value="1"/>
</dbReference>
<dbReference type="Proteomes" id="UP001220395">
    <property type="component" value="Chromosome"/>
</dbReference>
<feature type="domain" description="VOC" evidence="1">
    <location>
        <begin position="1"/>
        <end position="127"/>
    </location>
</feature>
<dbReference type="PANTHER" id="PTHR36503:SF2">
    <property type="entry name" value="BLR2408 PROTEIN"/>
    <property type="match status" value="1"/>
</dbReference>
<dbReference type="InterPro" id="IPR004360">
    <property type="entry name" value="Glyas_Fos-R_dOase_dom"/>
</dbReference>
<dbReference type="RefSeq" id="WP_273687530.1">
    <property type="nucleotide sequence ID" value="NZ_CP117411.1"/>
</dbReference>
<evidence type="ECO:0000259" key="1">
    <source>
        <dbReference type="PROSITE" id="PS51819"/>
    </source>
</evidence>
<reference evidence="2 3" key="1">
    <citation type="submission" date="2023-02" db="EMBL/GenBank/DDBJ databases">
        <title>Genome sequence of Sphingomonas naphthae.</title>
        <authorList>
            <person name="Kim S."/>
            <person name="Heo J."/>
            <person name="Kwon S.-W."/>
        </authorList>
    </citation>
    <scope>NUCLEOTIDE SEQUENCE [LARGE SCALE GENOMIC DNA]</scope>
    <source>
        <strain evidence="2 3">KACC 18716</strain>
    </source>
</reference>
<protein>
    <submittedName>
        <fullName evidence="2">VOC family protein</fullName>
    </submittedName>
</protein>